<accession>A0A2G6E7Q4</accession>
<dbReference type="InterPro" id="IPR036477">
    <property type="entry name" value="Formyl_transf_N_sf"/>
</dbReference>
<sequence length="562" mass="66240">MKQHRLRIGLLIDTYDIPQWAFRMVEEIHQSHYARIVLLIKNDALRSTQQTFFQKLKEHSQRILYIGLMKLEQQIFRITPDAFATQNISGLFSDLPCIHVRPQQKNFSDYLCREDIDTIKGYNLDVLVRLGFRILRGEILHAAKYGVWSYHHGDSTVNRGGPAGFWEVFEGWKVTGSILQILTEDLDNGMVLCRSQSQTDRLSVIRGNNSRYWNALYFLPRKLEELYTLGEEAFFLRVHRENQHPCFYSRRLYRTPTNLQMLALALKHYSGYLLKKFTYLCSSYQWILLFRIHQHQGASTSLWRFKKMIPPKDRAWADPFVVLHGGSFYVFIEEFMNELNRAHISYFTIDMHGKCSVPKQIIQQPYHLSYPFVFMHNGTYYLIPESSENRSIELYQCVNFPEKWERVHVMMENVRAFDTTLFQRGGTWFLFTNMQVHAGTSSWDELFLFYSTELFSGHWIPHPQNPVVSDVSSARPAGRVFLYNKHLYRPSQDSSHRYGYGIKINQILTLTESEYREVCVNHITPEWDKSIIATHTINFADRLTVIDGLVQRSRFWRSGQES</sequence>
<dbReference type="EMBL" id="PDPS01000024">
    <property type="protein sequence ID" value="PID58120.1"/>
    <property type="molecule type" value="Genomic_DNA"/>
</dbReference>
<evidence type="ECO:0000313" key="3">
    <source>
        <dbReference type="Proteomes" id="UP000229740"/>
    </source>
</evidence>
<organism evidence="2 3">
    <name type="scientific">candidate division KSB3 bacterium</name>
    <dbReference type="NCBI Taxonomy" id="2044937"/>
    <lineage>
        <taxon>Bacteria</taxon>
        <taxon>candidate division KSB3</taxon>
    </lineage>
</organism>
<dbReference type="Pfam" id="PF24793">
    <property type="entry name" value="GINT1_N"/>
    <property type="match status" value="1"/>
</dbReference>
<evidence type="ECO:0000313" key="2">
    <source>
        <dbReference type="EMBL" id="PID58120.1"/>
    </source>
</evidence>
<comment type="caution">
    <text evidence="2">The sequence shown here is derived from an EMBL/GenBank/DDBJ whole genome shotgun (WGS) entry which is preliminary data.</text>
</comment>
<dbReference type="Proteomes" id="UP000229740">
    <property type="component" value="Unassembled WGS sequence"/>
</dbReference>
<dbReference type="SUPFAM" id="SSF53328">
    <property type="entry name" value="Formyltransferase"/>
    <property type="match status" value="1"/>
</dbReference>
<dbReference type="Gene3D" id="2.115.10.20">
    <property type="entry name" value="Glycosyl hydrolase domain, family 43"/>
    <property type="match status" value="1"/>
</dbReference>
<dbReference type="AlphaFoldDB" id="A0A2G6E7Q4"/>
<feature type="domain" description="Glucosamine inositolphosphorylceramide transferase 1 N-terminal" evidence="1">
    <location>
        <begin position="317"/>
        <end position="529"/>
    </location>
</feature>
<protein>
    <recommendedName>
        <fullName evidence="1">Glucosamine inositolphosphorylceramide transferase 1 N-terminal domain-containing protein</fullName>
    </recommendedName>
</protein>
<dbReference type="SUPFAM" id="SSF75005">
    <property type="entry name" value="Arabinanase/levansucrase/invertase"/>
    <property type="match status" value="1"/>
</dbReference>
<proteinExistence type="predicted"/>
<reference evidence="2 3" key="1">
    <citation type="submission" date="2017-10" db="EMBL/GenBank/DDBJ databases">
        <title>Novel microbial diversity and functional potential in the marine mammal oral microbiome.</title>
        <authorList>
            <person name="Dudek N.K."/>
            <person name="Sun C.L."/>
            <person name="Burstein D."/>
            <person name="Kantor R.S."/>
            <person name="Aliaga Goltsman D.S."/>
            <person name="Bik E.M."/>
            <person name="Thomas B.C."/>
            <person name="Banfield J.F."/>
            <person name="Relman D.A."/>
        </authorList>
    </citation>
    <scope>NUCLEOTIDE SEQUENCE [LARGE SCALE GENOMIC DNA]</scope>
    <source>
        <strain evidence="2">DOLZORAL124_49_17</strain>
    </source>
</reference>
<dbReference type="Gene3D" id="3.40.50.170">
    <property type="entry name" value="Formyl transferase, N-terminal domain"/>
    <property type="match status" value="1"/>
</dbReference>
<dbReference type="InterPro" id="IPR023296">
    <property type="entry name" value="Glyco_hydro_beta-prop_sf"/>
</dbReference>
<gene>
    <name evidence="2" type="ORF">CSB45_05385</name>
</gene>
<dbReference type="InterPro" id="IPR056442">
    <property type="entry name" value="GINT1_N"/>
</dbReference>
<evidence type="ECO:0000259" key="1">
    <source>
        <dbReference type="Pfam" id="PF24793"/>
    </source>
</evidence>
<name>A0A2G6E7Q4_9BACT</name>